<dbReference type="EMBL" id="JABAEW010000031">
    <property type="protein sequence ID" value="NMD87872.1"/>
    <property type="molecule type" value="Genomic_DNA"/>
</dbReference>
<feature type="transmembrane region" description="Helical" evidence="1">
    <location>
        <begin position="147"/>
        <end position="165"/>
    </location>
</feature>
<dbReference type="Proteomes" id="UP000576225">
    <property type="component" value="Unassembled WGS sequence"/>
</dbReference>
<protein>
    <submittedName>
        <fullName evidence="2">Uncharacterized protein</fullName>
    </submittedName>
</protein>
<evidence type="ECO:0000313" key="3">
    <source>
        <dbReference type="Proteomes" id="UP000576225"/>
    </source>
</evidence>
<reference evidence="2 3" key="1">
    <citation type="submission" date="2020-04" db="EMBL/GenBank/DDBJ databases">
        <authorList>
            <person name="Hitch T.C.A."/>
            <person name="Wylensek D."/>
            <person name="Clavel T."/>
        </authorList>
    </citation>
    <scope>NUCLEOTIDE SEQUENCE [LARGE SCALE GENOMIC DNA]</scope>
    <source>
        <strain evidence="2 3">COR2-253-APC-1A</strain>
    </source>
</reference>
<keyword evidence="1" id="KW-0472">Membrane</keyword>
<accession>A0A848B478</accession>
<keyword evidence="1" id="KW-1133">Transmembrane helix</keyword>
<feature type="transmembrane region" description="Helical" evidence="1">
    <location>
        <begin position="29"/>
        <end position="49"/>
    </location>
</feature>
<feature type="transmembrane region" description="Helical" evidence="1">
    <location>
        <begin position="78"/>
        <end position="97"/>
    </location>
</feature>
<evidence type="ECO:0000313" key="2">
    <source>
        <dbReference type="EMBL" id="NMD87872.1"/>
    </source>
</evidence>
<dbReference type="AlphaFoldDB" id="A0A848B478"/>
<feature type="transmembrane region" description="Helical" evidence="1">
    <location>
        <begin position="117"/>
        <end position="140"/>
    </location>
</feature>
<keyword evidence="1" id="KW-0812">Transmembrane</keyword>
<gene>
    <name evidence="2" type="ORF">HF882_14890</name>
</gene>
<name>A0A848B478_9BACT</name>
<sequence>MLYGFFPDDPLGRIVNRVDINAFLAGWEIVWYSFPLNLLGLALFLIVTGRLTQLFESGREPLLYRKLTQWNQTHPNRLFLITGTLLFGLALCCHFLFIQYQEINGVAHYRFLPAGWLVFGLVTMTLEAAAFVMALLCWCIHFLNWKLAWGILLAGSLLLAGAGIWNSLPQNRFLATMAPIYSRSMRLVRLQVMDSFCDDVTISGTMRCPDKHIEMLKERGILDSGGNLHEYRRHLTVTRIAENLYSFRDYLTPLRGKSE</sequence>
<comment type="caution">
    <text evidence="2">The sequence shown here is derived from an EMBL/GenBank/DDBJ whole genome shotgun (WGS) entry which is preliminary data.</text>
</comment>
<proteinExistence type="predicted"/>
<evidence type="ECO:0000256" key="1">
    <source>
        <dbReference type="SAM" id="Phobius"/>
    </source>
</evidence>
<organism evidence="2 3">
    <name type="scientific">Victivallis vadensis</name>
    <dbReference type="NCBI Taxonomy" id="172901"/>
    <lineage>
        <taxon>Bacteria</taxon>
        <taxon>Pseudomonadati</taxon>
        <taxon>Lentisphaerota</taxon>
        <taxon>Lentisphaeria</taxon>
        <taxon>Victivallales</taxon>
        <taxon>Victivallaceae</taxon>
        <taxon>Victivallis</taxon>
    </lineage>
</organism>
<dbReference type="RefSeq" id="WP_168963169.1">
    <property type="nucleotide sequence ID" value="NZ_JABAEW010000031.1"/>
</dbReference>